<dbReference type="GO" id="GO:0016226">
    <property type="term" value="P:iron-sulfur cluster assembly"/>
    <property type="evidence" value="ECO:0007669"/>
    <property type="project" value="TreeGrafter"/>
</dbReference>
<accession>A0A5Q2RJ07</accession>
<dbReference type="AlphaFoldDB" id="A0A5Q2RJ07"/>
<dbReference type="InterPro" id="IPR017703">
    <property type="entry name" value="YgfZ/GCV_T_CS"/>
</dbReference>
<keyword evidence="4" id="KW-1185">Reference proteome</keyword>
<evidence type="ECO:0000313" key="3">
    <source>
        <dbReference type="EMBL" id="QGG95504.1"/>
    </source>
</evidence>
<dbReference type="InterPro" id="IPR013977">
    <property type="entry name" value="GcvT_C"/>
</dbReference>
<dbReference type="PIRSF" id="PIRSF006487">
    <property type="entry name" value="GcvT"/>
    <property type="match status" value="1"/>
</dbReference>
<name>A0A5Q2RJ07_9ACTN</name>
<organism evidence="3 4">
    <name type="scientific">Actinomarinicola tropica</name>
    <dbReference type="NCBI Taxonomy" id="2789776"/>
    <lineage>
        <taxon>Bacteria</taxon>
        <taxon>Bacillati</taxon>
        <taxon>Actinomycetota</taxon>
        <taxon>Acidimicrobiia</taxon>
        <taxon>Acidimicrobiales</taxon>
        <taxon>Iamiaceae</taxon>
        <taxon>Actinomarinicola</taxon>
    </lineage>
</organism>
<dbReference type="EMBL" id="CP045851">
    <property type="protein sequence ID" value="QGG95504.1"/>
    <property type="molecule type" value="Genomic_DNA"/>
</dbReference>
<dbReference type="PANTHER" id="PTHR22602">
    <property type="entry name" value="TRANSFERASE CAF17, MITOCHONDRIAL-RELATED"/>
    <property type="match status" value="1"/>
</dbReference>
<dbReference type="Gene3D" id="3.30.1360.120">
    <property type="entry name" value="Probable tRNA modification gtpase trme, domain 1"/>
    <property type="match status" value="2"/>
</dbReference>
<gene>
    <name evidence="3" type="ORF">GH723_10570</name>
</gene>
<feature type="domain" description="Aminomethyltransferase C-terminal" evidence="2">
    <location>
        <begin position="219"/>
        <end position="272"/>
    </location>
</feature>
<dbReference type="PANTHER" id="PTHR22602:SF0">
    <property type="entry name" value="TRANSFERASE CAF17, MITOCHONDRIAL-RELATED"/>
    <property type="match status" value="1"/>
</dbReference>
<keyword evidence="1" id="KW-0809">Transit peptide</keyword>
<sequence length="293" mass="30507">MTPDEIRDQVRTMREAAGAAPLARDVVHAEGEAAVDYLQGQLSQDVAALAVGSSAWTFVLQPQGKVDVWFRITRIGDAAFVLDCDPGWGEALLARLERFRLRTAVTFTPREWSGVAIRGREATRPDGGLVVAVDRPGERGWDVLGPDVAVPAGLAPCSPAALEVLRIESGTPRMGAELDESTIPAEAGVVPASVSFTKGCYTGQELVARIDSRGSTTPRRLVGVLLDDERVPATGAALNLGGDAVGTITSATAGGTHGGAVALAYLKRGVESPAPIVVDGVEAPIRDLPLVGS</sequence>
<evidence type="ECO:0000259" key="2">
    <source>
        <dbReference type="Pfam" id="PF08669"/>
    </source>
</evidence>
<reference evidence="3 4" key="1">
    <citation type="submission" date="2019-11" db="EMBL/GenBank/DDBJ databases">
        <authorList>
            <person name="He Y."/>
        </authorList>
    </citation>
    <scope>NUCLEOTIDE SEQUENCE [LARGE SCALE GENOMIC DNA]</scope>
    <source>
        <strain evidence="3 4">SCSIO 58843</strain>
    </source>
</reference>
<dbReference type="KEGG" id="atq:GH723_10570"/>
<dbReference type="Pfam" id="PF08669">
    <property type="entry name" value="GCV_T_C"/>
    <property type="match status" value="1"/>
</dbReference>
<dbReference type="NCBIfam" id="TIGR03317">
    <property type="entry name" value="ygfZ_signature"/>
    <property type="match status" value="1"/>
</dbReference>
<dbReference type="SUPFAM" id="SSF101790">
    <property type="entry name" value="Aminomethyltransferase beta-barrel domain"/>
    <property type="match status" value="1"/>
</dbReference>
<proteinExistence type="predicted"/>
<protein>
    <recommendedName>
        <fullName evidence="2">Aminomethyltransferase C-terminal domain-containing protein</fullName>
    </recommendedName>
</protein>
<dbReference type="InterPro" id="IPR029043">
    <property type="entry name" value="GcvT/YgfZ_C"/>
</dbReference>
<evidence type="ECO:0000313" key="4">
    <source>
        <dbReference type="Proteomes" id="UP000334019"/>
    </source>
</evidence>
<evidence type="ECO:0000256" key="1">
    <source>
        <dbReference type="ARBA" id="ARBA00022946"/>
    </source>
</evidence>
<dbReference type="Proteomes" id="UP000334019">
    <property type="component" value="Chromosome"/>
</dbReference>
<dbReference type="RefSeq" id="WP_153759611.1">
    <property type="nucleotide sequence ID" value="NZ_CP045851.1"/>
</dbReference>
<dbReference type="InterPro" id="IPR045179">
    <property type="entry name" value="YgfZ/GcvT"/>
</dbReference>
<dbReference type="SUPFAM" id="SSF103025">
    <property type="entry name" value="Folate-binding domain"/>
    <property type="match status" value="1"/>
</dbReference>
<dbReference type="InterPro" id="IPR027266">
    <property type="entry name" value="TrmE/GcvT-like"/>
</dbReference>